<dbReference type="AlphaFoldDB" id="A0AAV4EF54"/>
<evidence type="ECO:0000256" key="1">
    <source>
        <dbReference type="SAM" id="MobiDB-lite"/>
    </source>
</evidence>
<dbReference type="EMBL" id="BMAT01007185">
    <property type="protein sequence ID" value="GFR59141.1"/>
    <property type="molecule type" value="Genomic_DNA"/>
</dbReference>
<dbReference type="Proteomes" id="UP000762676">
    <property type="component" value="Unassembled WGS sequence"/>
</dbReference>
<accession>A0AAV4EF54</accession>
<feature type="compositionally biased region" description="Polar residues" evidence="1">
    <location>
        <begin position="77"/>
        <end position="88"/>
    </location>
</feature>
<protein>
    <submittedName>
        <fullName evidence="2">Uncharacterized protein</fullName>
    </submittedName>
</protein>
<evidence type="ECO:0000313" key="3">
    <source>
        <dbReference type="Proteomes" id="UP000762676"/>
    </source>
</evidence>
<organism evidence="2 3">
    <name type="scientific">Elysia marginata</name>
    <dbReference type="NCBI Taxonomy" id="1093978"/>
    <lineage>
        <taxon>Eukaryota</taxon>
        <taxon>Metazoa</taxon>
        <taxon>Spiralia</taxon>
        <taxon>Lophotrochozoa</taxon>
        <taxon>Mollusca</taxon>
        <taxon>Gastropoda</taxon>
        <taxon>Heterobranchia</taxon>
        <taxon>Euthyneura</taxon>
        <taxon>Panpulmonata</taxon>
        <taxon>Sacoglossa</taxon>
        <taxon>Placobranchoidea</taxon>
        <taxon>Plakobranchidae</taxon>
        <taxon>Elysia</taxon>
    </lineage>
</organism>
<reference evidence="2 3" key="1">
    <citation type="journal article" date="2021" name="Elife">
        <title>Chloroplast acquisition without the gene transfer in kleptoplastic sea slugs, Plakobranchus ocellatus.</title>
        <authorList>
            <person name="Maeda T."/>
            <person name="Takahashi S."/>
            <person name="Yoshida T."/>
            <person name="Shimamura S."/>
            <person name="Takaki Y."/>
            <person name="Nagai Y."/>
            <person name="Toyoda A."/>
            <person name="Suzuki Y."/>
            <person name="Arimoto A."/>
            <person name="Ishii H."/>
            <person name="Satoh N."/>
            <person name="Nishiyama T."/>
            <person name="Hasebe M."/>
            <person name="Maruyama T."/>
            <person name="Minagawa J."/>
            <person name="Obokata J."/>
            <person name="Shigenobu S."/>
        </authorList>
    </citation>
    <scope>NUCLEOTIDE SEQUENCE [LARGE SCALE GENOMIC DNA]</scope>
</reference>
<evidence type="ECO:0000313" key="2">
    <source>
        <dbReference type="EMBL" id="GFR59141.1"/>
    </source>
</evidence>
<gene>
    <name evidence="2" type="ORF">ElyMa_003495100</name>
</gene>
<proteinExistence type="predicted"/>
<comment type="caution">
    <text evidence="2">The sequence shown here is derived from an EMBL/GenBank/DDBJ whole genome shotgun (WGS) entry which is preliminary data.</text>
</comment>
<feature type="compositionally biased region" description="Polar residues" evidence="1">
    <location>
        <begin position="40"/>
        <end position="56"/>
    </location>
</feature>
<name>A0AAV4EF54_9GAST</name>
<sequence>MCLERPLSRACSLRVVETMTSALHRFLPPACAPVPAVYDRTTQNTPGGLNTQSQKQHGVDLDLPTGTGGTEEELANQPGTGQEQDQQVQPMHLETIIVEGGEAEN</sequence>
<feature type="region of interest" description="Disordered" evidence="1">
    <location>
        <begin position="37"/>
        <end position="88"/>
    </location>
</feature>
<keyword evidence="3" id="KW-1185">Reference proteome</keyword>